<feature type="non-terminal residue" evidence="1">
    <location>
        <position position="123"/>
    </location>
</feature>
<comment type="caution">
    <text evidence="1">The sequence shown here is derived from an EMBL/GenBank/DDBJ whole genome shotgun (WGS) entry which is preliminary data.</text>
</comment>
<evidence type="ECO:0000313" key="1">
    <source>
        <dbReference type="EMBL" id="CAH1958149.1"/>
    </source>
</evidence>
<name>A0A9P0NTD8_ACAOB</name>
<evidence type="ECO:0000313" key="2">
    <source>
        <dbReference type="Proteomes" id="UP001152888"/>
    </source>
</evidence>
<dbReference type="AlphaFoldDB" id="A0A9P0NTD8"/>
<dbReference type="Proteomes" id="UP001152888">
    <property type="component" value="Unassembled WGS sequence"/>
</dbReference>
<organism evidence="1 2">
    <name type="scientific">Acanthoscelides obtectus</name>
    <name type="common">Bean weevil</name>
    <name type="synonym">Bruchus obtectus</name>
    <dbReference type="NCBI Taxonomy" id="200917"/>
    <lineage>
        <taxon>Eukaryota</taxon>
        <taxon>Metazoa</taxon>
        <taxon>Ecdysozoa</taxon>
        <taxon>Arthropoda</taxon>
        <taxon>Hexapoda</taxon>
        <taxon>Insecta</taxon>
        <taxon>Pterygota</taxon>
        <taxon>Neoptera</taxon>
        <taxon>Endopterygota</taxon>
        <taxon>Coleoptera</taxon>
        <taxon>Polyphaga</taxon>
        <taxon>Cucujiformia</taxon>
        <taxon>Chrysomeloidea</taxon>
        <taxon>Chrysomelidae</taxon>
        <taxon>Bruchinae</taxon>
        <taxon>Bruchini</taxon>
        <taxon>Acanthoscelides</taxon>
    </lineage>
</organism>
<sequence>MWLHRGSEEAPCTSVKYYWTNARLSPIGSNSVARANIENSDTGIEKLRYIPLPRGLSSGGALRQGGIYYTDCVKKGKQKPNSVIKYNIKTVIKKHLTIKTNTILQITVKQQNIYHAVILKKYH</sequence>
<proteinExistence type="predicted"/>
<protein>
    <submittedName>
        <fullName evidence="1">Uncharacterized protein</fullName>
    </submittedName>
</protein>
<accession>A0A9P0NTD8</accession>
<reference evidence="1" key="1">
    <citation type="submission" date="2022-03" db="EMBL/GenBank/DDBJ databases">
        <authorList>
            <person name="Sayadi A."/>
        </authorList>
    </citation>
    <scope>NUCLEOTIDE SEQUENCE</scope>
</reference>
<gene>
    <name evidence="1" type="ORF">ACAOBT_LOCUS2497</name>
</gene>
<dbReference type="EMBL" id="CAKOFQ010006675">
    <property type="protein sequence ID" value="CAH1958149.1"/>
    <property type="molecule type" value="Genomic_DNA"/>
</dbReference>
<keyword evidence="2" id="KW-1185">Reference proteome</keyword>